<name>A0A543KB88_9RHOB</name>
<accession>A0A543KB88</accession>
<dbReference type="SUPFAM" id="SSF56300">
    <property type="entry name" value="Metallo-dependent phosphatases"/>
    <property type="match status" value="1"/>
</dbReference>
<keyword evidence="2" id="KW-1185">Reference proteome</keyword>
<dbReference type="InterPro" id="IPR029052">
    <property type="entry name" value="Metallo-depent_PP-like"/>
</dbReference>
<protein>
    <submittedName>
        <fullName evidence="1">Putative phosphoesterase</fullName>
    </submittedName>
</protein>
<dbReference type="RefSeq" id="WP_142080072.1">
    <property type="nucleotide sequence ID" value="NZ_VFPT01000001.1"/>
</dbReference>
<dbReference type="Proteomes" id="UP000320582">
    <property type="component" value="Unassembled WGS sequence"/>
</dbReference>
<dbReference type="EMBL" id="VFPT01000001">
    <property type="protein sequence ID" value="TQM92338.1"/>
    <property type="molecule type" value="Genomic_DNA"/>
</dbReference>
<dbReference type="InterPro" id="IPR026336">
    <property type="entry name" value="PdeM-like"/>
</dbReference>
<sequence>MTICAFRYQAQDFIARPSGALFWPSQDALIVADLHLGKSARMARRGGALLPPFETRATLERLNAELTASGAARLICLGDSFDDDMAIAELGDARTLIEDMCRRHEALWITGNHDPAPGDLPGRIVPEAQIAGLTLRHIAALGPDISGHYHPKLRIAGQRLPAFLIGADHLILPAFGAYTGGLDHDAPALVGLVPVGRAIVTGRAARMVPLPLLAAPKGGRAQWARRRAGPPVSN</sequence>
<proteinExistence type="predicted"/>
<reference evidence="1 2" key="1">
    <citation type="submission" date="2019-06" db="EMBL/GenBank/DDBJ databases">
        <title>Genomic Encyclopedia of Archaeal and Bacterial Type Strains, Phase II (KMG-II): from individual species to whole genera.</title>
        <authorList>
            <person name="Goeker M."/>
        </authorList>
    </citation>
    <scope>NUCLEOTIDE SEQUENCE [LARGE SCALE GENOMIC DNA]</scope>
    <source>
        <strain evidence="1 2">DSM 18423</strain>
    </source>
</reference>
<dbReference type="NCBIfam" id="TIGR04123">
    <property type="entry name" value="P_estr_lig_assc"/>
    <property type="match status" value="1"/>
</dbReference>
<dbReference type="PANTHER" id="PTHR39323">
    <property type="entry name" value="BLR1149 PROTEIN"/>
    <property type="match status" value="1"/>
</dbReference>
<evidence type="ECO:0000313" key="1">
    <source>
        <dbReference type="EMBL" id="TQM92338.1"/>
    </source>
</evidence>
<dbReference type="AlphaFoldDB" id="A0A543KB88"/>
<organism evidence="1 2">
    <name type="scientific">Roseinatronobacter monicus</name>
    <dbReference type="NCBI Taxonomy" id="393481"/>
    <lineage>
        <taxon>Bacteria</taxon>
        <taxon>Pseudomonadati</taxon>
        <taxon>Pseudomonadota</taxon>
        <taxon>Alphaproteobacteria</taxon>
        <taxon>Rhodobacterales</taxon>
        <taxon>Paracoccaceae</taxon>
        <taxon>Roseinatronobacter</taxon>
    </lineage>
</organism>
<dbReference type="PANTHER" id="PTHR39323:SF1">
    <property type="entry name" value="BLR1149 PROTEIN"/>
    <property type="match status" value="1"/>
</dbReference>
<dbReference type="OrthoDB" id="9795838at2"/>
<gene>
    <name evidence="1" type="ORF">BD293_0939</name>
</gene>
<comment type="caution">
    <text evidence="1">The sequence shown here is derived from an EMBL/GenBank/DDBJ whole genome shotgun (WGS) entry which is preliminary data.</text>
</comment>
<evidence type="ECO:0000313" key="2">
    <source>
        <dbReference type="Proteomes" id="UP000320582"/>
    </source>
</evidence>
<dbReference type="Gene3D" id="3.60.21.10">
    <property type="match status" value="1"/>
</dbReference>